<evidence type="ECO:0000313" key="1">
    <source>
        <dbReference type="EMBL" id="CEM00803.1"/>
    </source>
</evidence>
<dbReference type="VEuPathDB" id="CryptoDB:Vbra_2123"/>
<keyword evidence="2" id="KW-1185">Reference proteome</keyword>
<reference evidence="1 2" key="1">
    <citation type="submission" date="2014-11" db="EMBL/GenBank/DDBJ databases">
        <authorList>
            <person name="Zhu J."/>
            <person name="Qi W."/>
            <person name="Song R."/>
        </authorList>
    </citation>
    <scope>NUCLEOTIDE SEQUENCE [LARGE SCALE GENOMIC DNA]</scope>
</reference>
<dbReference type="EMBL" id="CDMY01000299">
    <property type="protein sequence ID" value="CEM00803.1"/>
    <property type="molecule type" value="Genomic_DNA"/>
</dbReference>
<sequence>MCVHRPLRRQGTSGLQGDAAQRCTFQAHATLQLIRIRSTPHTPTRCLHFISVASLPFESAANTPPR</sequence>
<accession>A0A0G4ERB3</accession>
<evidence type="ECO:0000313" key="2">
    <source>
        <dbReference type="Proteomes" id="UP000041254"/>
    </source>
</evidence>
<dbReference type="InParanoid" id="A0A0G4ERB3"/>
<protein>
    <submittedName>
        <fullName evidence="1">Uncharacterized protein</fullName>
    </submittedName>
</protein>
<name>A0A0G4ERB3_VITBC</name>
<proteinExistence type="predicted"/>
<organism evidence="1 2">
    <name type="scientific">Vitrella brassicaformis (strain CCMP3155)</name>
    <dbReference type="NCBI Taxonomy" id="1169540"/>
    <lineage>
        <taxon>Eukaryota</taxon>
        <taxon>Sar</taxon>
        <taxon>Alveolata</taxon>
        <taxon>Colpodellida</taxon>
        <taxon>Vitrellaceae</taxon>
        <taxon>Vitrella</taxon>
    </lineage>
</organism>
<dbReference type="AlphaFoldDB" id="A0A0G4ERB3"/>
<dbReference type="Proteomes" id="UP000041254">
    <property type="component" value="Unassembled WGS sequence"/>
</dbReference>
<gene>
    <name evidence="1" type="ORF">Vbra_2123</name>
</gene>